<evidence type="ECO:0000256" key="1">
    <source>
        <dbReference type="SAM" id="MobiDB-lite"/>
    </source>
</evidence>
<organism evidence="4 5">
    <name type="scientific">Prymnesium parvum</name>
    <name type="common">Toxic golden alga</name>
    <dbReference type="NCBI Taxonomy" id="97485"/>
    <lineage>
        <taxon>Eukaryota</taxon>
        <taxon>Haptista</taxon>
        <taxon>Haptophyta</taxon>
        <taxon>Prymnesiophyceae</taxon>
        <taxon>Prymnesiales</taxon>
        <taxon>Prymnesiaceae</taxon>
        <taxon>Prymnesium</taxon>
    </lineage>
</organism>
<reference evidence="4 5" key="1">
    <citation type="journal article" date="2024" name="Science">
        <title>Giant polyketide synthase enzymes in the biosynthesis of giant marine polyether toxins.</title>
        <authorList>
            <person name="Fallon T.R."/>
            <person name="Shende V.V."/>
            <person name="Wierzbicki I.H."/>
            <person name="Pendleton A.L."/>
            <person name="Watervoot N.F."/>
            <person name="Auber R.P."/>
            <person name="Gonzalez D.J."/>
            <person name="Wisecaver J.H."/>
            <person name="Moore B.S."/>
        </authorList>
    </citation>
    <scope>NUCLEOTIDE SEQUENCE [LARGE SCALE GENOMIC DNA]</scope>
    <source>
        <strain evidence="4 5">12B1</strain>
    </source>
</reference>
<name>A0AB34IXB7_PRYPA</name>
<feature type="signal peptide" evidence="2">
    <location>
        <begin position="1"/>
        <end position="16"/>
    </location>
</feature>
<feature type="compositionally biased region" description="Basic and acidic residues" evidence="1">
    <location>
        <begin position="267"/>
        <end position="283"/>
    </location>
</feature>
<gene>
    <name evidence="4" type="ORF">AB1Y20_004588</name>
</gene>
<sequence length="327" mass="34224">MAARLGLLAMVAVTAAQKGSPYRCRDRETTCQTWAQRGECENNPQYMFEKCPVSCDACENANLLPTPAPFEFDFACNGKLAIAPESFKGTPEDEAPQSCAFLCADKMSAEVCKSAADAGSCTAKKHAKTMRFSCAATCGVCAGLEMAAADRIVPKCASGDKDQGGSCETWAKQGECVNNHGYMKESCQRACGICDDDGQSKVPMGIALRKSTTVRKKTKAKKATGDPQPGGGESESSLAADDAQSSEAAAGAATPADAKGSVEDSASTEKEQPDAAVPEKSEAPTESAAGGASGEKEKKKKGFKDTVREVLGNIPGFRKKKNAKQEL</sequence>
<keyword evidence="5" id="KW-1185">Reference proteome</keyword>
<dbReference type="InterPro" id="IPR003582">
    <property type="entry name" value="ShKT_dom"/>
</dbReference>
<dbReference type="AlphaFoldDB" id="A0AB34IXB7"/>
<dbReference type="Proteomes" id="UP001515480">
    <property type="component" value="Unassembled WGS sequence"/>
</dbReference>
<keyword evidence="2" id="KW-0732">Signal</keyword>
<feature type="domain" description="ShKT" evidence="3">
    <location>
        <begin position="158"/>
        <end position="194"/>
    </location>
</feature>
<feature type="compositionally biased region" description="Low complexity" evidence="1">
    <location>
        <begin position="234"/>
        <end position="259"/>
    </location>
</feature>
<dbReference type="PANTHER" id="PTHR21724:SF109">
    <property type="entry name" value="SHKT DOMAIN-CONTAINING PROTEIN"/>
    <property type="match status" value="1"/>
</dbReference>
<evidence type="ECO:0000313" key="5">
    <source>
        <dbReference type="Proteomes" id="UP001515480"/>
    </source>
</evidence>
<evidence type="ECO:0000259" key="3">
    <source>
        <dbReference type="PROSITE" id="PS51670"/>
    </source>
</evidence>
<protein>
    <recommendedName>
        <fullName evidence="3">ShKT domain-containing protein</fullName>
    </recommendedName>
</protein>
<evidence type="ECO:0000256" key="2">
    <source>
        <dbReference type="SAM" id="SignalP"/>
    </source>
</evidence>
<evidence type="ECO:0000313" key="4">
    <source>
        <dbReference type="EMBL" id="KAL1508487.1"/>
    </source>
</evidence>
<comment type="caution">
    <text evidence="4">The sequence shown here is derived from an EMBL/GenBank/DDBJ whole genome shotgun (WGS) entry which is preliminary data.</text>
</comment>
<dbReference type="Pfam" id="PF01549">
    <property type="entry name" value="ShK"/>
    <property type="match status" value="3"/>
</dbReference>
<feature type="domain" description="ShKT" evidence="3">
    <location>
        <begin position="103"/>
        <end position="141"/>
    </location>
</feature>
<dbReference type="PANTHER" id="PTHR21724">
    <property type="entry name" value="SHKT DOMAIN-CONTAINING PROTEIN"/>
    <property type="match status" value="1"/>
</dbReference>
<feature type="region of interest" description="Disordered" evidence="1">
    <location>
        <begin position="205"/>
        <end position="327"/>
    </location>
</feature>
<feature type="domain" description="ShKT" evidence="3">
    <location>
        <begin position="24"/>
        <end position="58"/>
    </location>
</feature>
<accession>A0AB34IXB7</accession>
<proteinExistence type="predicted"/>
<dbReference type="EMBL" id="JBGBPQ010000016">
    <property type="protein sequence ID" value="KAL1508487.1"/>
    <property type="molecule type" value="Genomic_DNA"/>
</dbReference>
<dbReference type="SMART" id="SM00254">
    <property type="entry name" value="ShKT"/>
    <property type="match status" value="3"/>
</dbReference>
<dbReference type="PROSITE" id="PS51670">
    <property type="entry name" value="SHKT"/>
    <property type="match status" value="3"/>
</dbReference>
<feature type="compositionally biased region" description="Basic residues" evidence="1">
    <location>
        <begin position="317"/>
        <end position="327"/>
    </location>
</feature>
<feature type="chain" id="PRO_5044243114" description="ShKT domain-containing protein" evidence="2">
    <location>
        <begin position="17"/>
        <end position="327"/>
    </location>
</feature>
<feature type="compositionally biased region" description="Basic residues" evidence="1">
    <location>
        <begin position="212"/>
        <end position="222"/>
    </location>
</feature>